<protein>
    <submittedName>
        <fullName evidence="1">Uncharacterized protein</fullName>
    </submittedName>
</protein>
<organism evidence="1 2">
    <name type="scientific">Phragmitibacter flavus</name>
    <dbReference type="NCBI Taxonomy" id="2576071"/>
    <lineage>
        <taxon>Bacteria</taxon>
        <taxon>Pseudomonadati</taxon>
        <taxon>Verrucomicrobiota</taxon>
        <taxon>Verrucomicrobiia</taxon>
        <taxon>Verrucomicrobiales</taxon>
        <taxon>Verrucomicrobiaceae</taxon>
        <taxon>Phragmitibacter</taxon>
    </lineage>
</organism>
<dbReference type="RefSeq" id="WP_138086800.1">
    <property type="nucleotide sequence ID" value="NZ_VAUV01000009.1"/>
</dbReference>
<proteinExistence type="predicted"/>
<reference evidence="1 2" key="1">
    <citation type="submission" date="2019-05" db="EMBL/GenBank/DDBJ databases">
        <title>Verrucobacter flavum gen. nov., sp. nov. a new member of the family Verrucomicrobiaceae.</title>
        <authorList>
            <person name="Szuroczki S."/>
            <person name="Abbaszade G."/>
            <person name="Szabo A."/>
            <person name="Felfoldi T."/>
            <person name="Schumann P."/>
            <person name="Boka K."/>
            <person name="Keki Z."/>
            <person name="Toumi M."/>
            <person name="Toth E."/>
        </authorList>
    </citation>
    <scope>NUCLEOTIDE SEQUENCE [LARGE SCALE GENOMIC DNA]</scope>
    <source>
        <strain evidence="1 2">MG-N-17</strain>
    </source>
</reference>
<dbReference type="Proteomes" id="UP000306196">
    <property type="component" value="Unassembled WGS sequence"/>
</dbReference>
<dbReference type="EMBL" id="VAUV01000009">
    <property type="protein sequence ID" value="TLD70201.1"/>
    <property type="molecule type" value="Genomic_DNA"/>
</dbReference>
<keyword evidence="2" id="KW-1185">Reference proteome</keyword>
<evidence type="ECO:0000313" key="1">
    <source>
        <dbReference type="EMBL" id="TLD70201.1"/>
    </source>
</evidence>
<accession>A0A5R8KD28</accession>
<evidence type="ECO:0000313" key="2">
    <source>
        <dbReference type="Proteomes" id="UP000306196"/>
    </source>
</evidence>
<dbReference type="AlphaFoldDB" id="A0A5R8KD28"/>
<name>A0A5R8KD28_9BACT</name>
<dbReference type="OrthoDB" id="669122at2"/>
<comment type="caution">
    <text evidence="1">The sequence shown here is derived from an EMBL/GenBank/DDBJ whole genome shotgun (WGS) entry which is preliminary data.</text>
</comment>
<gene>
    <name evidence="1" type="ORF">FEM03_13505</name>
</gene>
<sequence length="232" mass="25305">MASSPVPQADTQLLPWLQNFTLKLTTHAGVLGFDTGAVTKAQEDCQALIYLINTYIPLLKNGLEEAYGYKDMIKNGSGSTLSALPSATAIPAAPTMPLPGALPRLRKLVQTIKNHPSYTTAIGQDLNIIVTGDSAVSIASIEAPTLVLQKSTVGSVTWRWNKDGWTGILVQSRKPGEVAWTQLGQDLFSPYVDTRPLTTPDIPEVREYRACYLDKEQPTQQWSDVLIITVQP</sequence>